<feature type="compositionally biased region" description="Low complexity" evidence="1">
    <location>
        <begin position="82"/>
        <end position="107"/>
    </location>
</feature>
<evidence type="ECO:0000256" key="1">
    <source>
        <dbReference type="SAM" id="MobiDB-lite"/>
    </source>
</evidence>
<dbReference type="EMBL" id="JAUDZG010000002">
    <property type="protein sequence ID" value="KAK3308938.1"/>
    <property type="molecule type" value="Genomic_DNA"/>
</dbReference>
<dbReference type="PANTHER" id="PTHR23159:SF31">
    <property type="entry name" value="CENTROSOME-ASSOCIATED PROTEIN CEP250 ISOFORM X1"/>
    <property type="match status" value="1"/>
</dbReference>
<dbReference type="AlphaFoldDB" id="A0AAJ0GZB5"/>
<feature type="compositionally biased region" description="Basic and acidic residues" evidence="1">
    <location>
        <begin position="1"/>
        <end position="22"/>
    </location>
</feature>
<evidence type="ECO:0000313" key="2">
    <source>
        <dbReference type="EMBL" id="KAK3308938.1"/>
    </source>
</evidence>
<evidence type="ECO:0008006" key="4">
    <source>
        <dbReference type="Google" id="ProtNLM"/>
    </source>
</evidence>
<organism evidence="2 3">
    <name type="scientific">Chaetomium strumarium</name>
    <dbReference type="NCBI Taxonomy" id="1170767"/>
    <lineage>
        <taxon>Eukaryota</taxon>
        <taxon>Fungi</taxon>
        <taxon>Dikarya</taxon>
        <taxon>Ascomycota</taxon>
        <taxon>Pezizomycotina</taxon>
        <taxon>Sordariomycetes</taxon>
        <taxon>Sordariomycetidae</taxon>
        <taxon>Sordariales</taxon>
        <taxon>Chaetomiaceae</taxon>
        <taxon>Chaetomium</taxon>
    </lineage>
</organism>
<feature type="compositionally biased region" description="Low complexity" evidence="1">
    <location>
        <begin position="213"/>
        <end position="246"/>
    </location>
</feature>
<gene>
    <name evidence="2" type="ORF">B0T15DRAFT_491483</name>
</gene>
<dbReference type="Gene3D" id="1.20.5.1160">
    <property type="entry name" value="Vasodilator-stimulated phosphoprotein"/>
    <property type="match status" value="1"/>
</dbReference>
<feature type="compositionally biased region" description="Polar residues" evidence="1">
    <location>
        <begin position="108"/>
        <end position="121"/>
    </location>
</feature>
<feature type="compositionally biased region" description="Low complexity" evidence="1">
    <location>
        <begin position="122"/>
        <end position="142"/>
    </location>
</feature>
<feature type="region of interest" description="Disordered" evidence="1">
    <location>
        <begin position="188"/>
        <end position="259"/>
    </location>
</feature>
<dbReference type="GeneID" id="87885612"/>
<dbReference type="PANTHER" id="PTHR23159">
    <property type="entry name" value="CENTROSOMAL PROTEIN 2"/>
    <property type="match status" value="1"/>
</dbReference>
<accession>A0AAJ0GZB5</accession>
<name>A0AAJ0GZB5_9PEZI</name>
<feature type="compositionally biased region" description="Polar residues" evidence="1">
    <location>
        <begin position="52"/>
        <end position="61"/>
    </location>
</feature>
<comment type="caution">
    <text evidence="2">The sequence shown here is derived from an EMBL/GenBank/DDBJ whole genome shotgun (WGS) entry which is preliminary data.</text>
</comment>
<dbReference type="RefSeq" id="XP_062724718.1">
    <property type="nucleotide sequence ID" value="XM_062866783.1"/>
</dbReference>
<reference evidence="2" key="2">
    <citation type="submission" date="2023-06" db="EMBL/GenBank/DDBJ databases">
        <authorList>
            <consortium name="Lawrence Berkeley National Laboratory"/>
            <person name="Mondo S.J."/>
            <person name="Hensen N."/>
            <person name="Bonometti L."/>
            <person name="Westerberg I."/>
            <person name="Brannstrom I.O."/>
            <person name="Guillou S."/>
            <person name="Cros-Aarteil S."/>
            <person name="Calhoun S."/>
            <person name="Haridas S."/>
            <person name="Kuo A."/>
            <person name="Pangilinan J."/>
            <person name="Riley R."/>
            <person name="Labutti K."/>
            <person name="Andreopoulos B."/>
            <person name="Lipzen A."/>
            <person name="Chen C."/>
            <person name="Yanf M."/>
            <person name="Daum C."/>
            <person name="Ng V."/>
            <person name="Clum A."/>
            <person name="Steindorff A."/>
            <person name="Ohm R."/>
            <person name="Martin F."/>
            <person name="Silar P."/>
            <person name="Natvig D."/>
            <person name="Lalanne C."/>
            <person name="Gautier V."/>
            <person name="Ament-Velasquez S.L."/>
            <person name="Kruys A."/>
            <person name="Hutchinson M.I."/>
            <person name="Powell A.J."/>
            <person name="Barry K."/>
            <person name="Miller A.N."/>
            <person name="Grigoriev I.V."/>
            <person name="Debuchy R."/>
            <person name="Gladieux P."/>
            <person name="Thoren M.H."/>
            <person name="Johannesson H."/>
        </authorList>
    </citation>
    <scope>NUCLEOTIDE SEQUENCE</scope>
    <source>
        <strain evidence="2">CBS 333.67</strain>
    </source>
</reference>
<dbReference type="Proteomes" id="UP001273166">
    <property type="component" value="Unassembled WGS sequence"/>
</dbReference>
<evidence type="ECO:0000313" key="3">
    <source>
        <dbReference type="Proteomes" id="UP001273166"/>
    </source>
</evidence>
<protein>
    <recommendedName>
        <fullName evidence="4">M protein repeat protein</fullName>
    </recommendedName>
</protein>
<sequence>MDEEKLKAEKMAAAKKKFEQMRKAKAKKTGSSSKKAEAGNPAPVATEEAPSSPATAEQTAAHTPEKQEAQPESTEQLTEEFPPASSEETPATAAEPAAAASTTTTPSLAQQSKARSTSFRQGSVSLSSGGPLSPGASAGLGLFSPEGETAPDIYRKHVLRIEELEKENKALARDVEVAERRWQKAEGELADLREQEGNAGGDGGEVGKLKTELAALQRQNAQLQAQLTRRHGSSPSLSMSSPPNTSELEAQLRSKSATIETMELEMSRLRAQVERLSVSASNPSEQITALEEKLARADKAAGLAQRELHDLKIELEQVSKRAVKEGSERASAETKLRSLEREMADAVTARDDLAKKVEGLEKKVATLTTLHKEQDGRTQALRREKEKYEKEVGELKERLERAEAENLRLRKKDAAEGGGDDEGVDELVEEERLKLERRVRELEAENTDLRRGIWHEKRKEMQVDLDEAAAVPGSAGHGRFETVDLGGGGMVSPPARKGAGGGGLGDLFASGLNALTGAATSVGGAHGPGHHDELLEDDDVEFDEEAFRRAQEEEQKKRIERIKEIKRSLKSWEGWRLDLVENRRGGGEGIGEIFEI</sequence>
<feature type="region of interest" description="Disordered" evidence="1">
    <location>
        <begin position="1"/>
        <end position="150"/>
    </location>
</feature>
<reference evidence="2" key="1">
    <citation type="journal article" date="2023" name="Mol. Phylogenet. Evol.">
        <title>Genome-scale phylogeny and comparative genomics of the fungal order Sordariales.</title>
        <authorList>
            <person name="Hensen N."/>
            <person name="Bonometti L."/>
            <person name="Westerberg I."/>
            <person name="Brannstrom I.O."/>
            <person name="Guillou S."/>
            <person name="Cros-Aarteil S."/>
            <person name="Calhoun S."/>
            <person name="Haridas S."/>
            <person name="Kuo A."/>
            <person name="Mondo S."/>
            <person name="Pangilinan J."/>
            <person name="Riley R."/>
            <person name="LaButti K."/>
            <person name="Andreopoulos B."/>
            <person name="Lipzen A."/>
            <person name="Chen C."/>
            <person name="Yan M."/>
            <person name="Daum C."/>
            <person name="Ng V."/>
            <person name="Clum A."/>
            <person name="Steindorff A."/>
            <person name="Ohm R.A."/>
            <person name="Martin F."/>
            <person name="Silar P."/>
            <person name="Natvig D.O."/>
            <person name="Lalanne C."/>
            <person name="Gautier V."/>
            <person name="Ament-Velasquez S.L."/>
            <person name="Kruys A."/>
            <person name="Hutchinson M.I."/>
            <person name="Powell A.J."/>
            <person name="Barry K."/>
            <person name="Miller A.N."/>
            <person name="Grigoriev I.V."/>
            <person name="Debuchy R."/>
            <person name="Gladieux P."/>
            <person name="Hiltunen Thoren M."/>
            <person name="Johannesson H."/>
        </authorList>
    </citation>
    <scope>NUCLEOTIDE SEQUENCE</scope>
    <source>
        <strain evidence="2">CBS 333.67</strain>
    </source>
</reference>
<proteinExistence type="predicted"/>
<keyword evidence="3" id="KW-1185">Reference proteome</keyword>